<dbReference type="EMBL" id="CADCTW010000062">
    <property type="protein sequence ID" value="CAA9309019.1"/>
    <property type="molecule type" value="Genomic_DNA"/>
</dbReference>
<dbReference type="AlphaFoldDB" id="A0A6J4KL41"/>
<reference evidence="2" key="1">
    <citation type="submission" date="2020-02" db="EMBL/GenBank/DDBJ databases">
        <authorList>
            <person name="Meier V. D."/>
        </authorList>
    </citation>
    <scope>NUCLEOTIDE SEQUENCE</scope>
    <source>
        <strain evidence="2">AVDCRST_MAG68</strain>
    </source>
</reference>
<evidence type="ECO:0000313" key="2">
    <source>
        <dbReference type="EMBL" id="CAA9309019.1"/>
    </source>
</evidence>
<name>A0A6J4KL41_9BACT</name>
<organism evidence="2">
    <name type="scientific">uncultured Gemmatimonadota bacterium</name>
    <dbReference type="NCBI Taxonomy" id="203437"/>
    <lineage>
        <taxon>Bacteria</taxon>
        <taxon>Pseudomonadati</taxon>
        <taxon>Gemmatimonadota</taxon>
        <taxon>environmental samples</taxon>
    </lineage>
</organism>
<sequence length="113" mass="12131">EAAVRPEPVTAPRASARGPLPGLRARARPRDGHRAGHRSLGLRGRARLHRRLQGRGLPPAEPPPGPSAQGDLDPPRQLQRRRDGHAPAGPFRRGPLVLCGRGRLFPGAIARTV</sequence>
<feature type="non-terminal residue" evidence="2">
    <location>
        <position position="113"/>
    </location>
</feature>
<feature type="region of interest" description="Disordered" evidence="1">
    <location>
        <begin position="1"/>
        <end position="96"/>
    </location>
</feature>
<feature type="compositionally biased region" description="Basic residues" evidence="1">
    <location>
        <begin position="44"/>
        <end position="53"/>
    </location>
</feature>
<feature type="non-terminal residue" evidence="2">
    <location>
        <position position="1"/>
    </location>
</feature>
<protein>
    <submittedName>
        <fullName evidence="2">Uncharacterized protein</fullName>
    </submittedName>
</protein>
<proteinExistence type="predicted"/>
<gene>
    <name evidence="2" type="ORF">AVDCRST_MAG68-1152</name>
</gene>
<accession>A0A6J4KL41</accession>
<evidence type="ECO:0000256" key="1">
    <source>
        <dbReference type="SAM" id="MobiDB-lite"/>
    </source>
</evidence>